<evidence type="ECO:0000256" key="1">
    <source>
        <dbReference type="ARBA" id="ARBA00022527"/>
    </source>
</evidence>
<accession>A0ABP9EWD5</accession>
<evidence type="ECO:0000313" key="4">
    <source>
        <dbReference type="Proteomes" id="UP001500457"/>
    </source>
</evidence>
<dbReference type="InterPro" id="IPR050267">
    <property type="entry name" value="Anti-sigma-factor_SerPK"/>
</dbReference>
<dbReference type="Pfam" id="PF13581">
    <property type="entry name" value="HATPase_c_2"/>
    <property type="match status" value="1"/>
</dbReference>
<protein>
    <recommendedName>
        <fullName evidence="2">Histidine kinase/HSP90-like ATPase domain-containing protein</fullName>
    </recommendedName>
</protein>
<dbReference type="PANTHER" id="PTHR35526">
    <property type="entry name" value="ANTI-SIGMA-F FACTOR RSBW-RELATED"/>
    <property type="match status" value="1"/>
</dbReference>
<dbReference type="InterPro" id="IPR003594">
    <property type="entry name" value="HATPase_dom"/>
</dbReference>
<dbReference type="RefSeq" id="WP_274231532.1">
    <property type="nucleotide sequence ID" value="NZ_BAABHQ010000016.1"/>
</dbReference>
<keyword evidence="1" id="KW-0723">Serine/threonine-protein kinase</keyword>
<dbReference type="EMBL" id="BAABHQ010000016">
    <property type="protein sequence ID" value="GAA4888482.1"/>
    <property type="molecule type" value="Genomic_DNA"/>
</dbReference>
<comment type="caution">
    <text evidence="3">The sequence shown here is derived from an EMBL/GenBank/DDBJ whole genome shotgun (WGS) entry which is preliminary data.</text>
</comment>
<organism evidence="3 4">
    <name type="scientific">Actinomycetospora straminea</name>
    <dbReference type="NCBI Taxonomy" id="663607"/>
    <lineage>
        <taxon>Bacteria</taxon>
        <taxon>Bacillati</taxon>
        <taxon>Actinomycetota</taxon>
        <taxon>Actinomycetes</taxon>
        <taxon>Pseudonocardiales</taxon>
        <taxon>Pseudonocardiaceae</taxon>
        <taxon>Actinomycetospora</taxon>
    </lineage>
</organism>
<dbReference type="CDD" id="cd16936">
    <property type="entry name" value="HATPase_RsbW-like"/>
    <property type="match status" value="1"/>
</dbReference>
<keyword evidence="4" id="KW-1185">Reference proteome</keyword>
<dbReference type="Proteomes" id="UP001500457">
    <property type="component" value="Unassembled WGS sequence"/>
</dbReference>
<gene>
    <name evidence="3" type="ORF">GCM10023203_46930</name>
</gene>
<dbReference type="SUPFAM" id="SSF55874">
    <property type="entry name" value="ATPase domain of HSP90 chaperone/DNA topoisomerase II/histidine kinase"/>
    <property type="match status" value="1"/>
</dbReference>
<keyword evidence="1" id="KW-0808">Transferase</keyword>
<dbReference type="PANTHER" id="PTHR35526:SF3">
    <property type="entry name" value="ANTI-SIGMA-F FACTOR RSBW"/>
    <property type="match status" value="1"/>
</dbReference>
<evidence type="ECO:0000259" key="2">
    <source>
        <dbReference type="Pfam" id="PF13581"/>
    </source>
</evidence>
<reference evidence="4" key="1">
    <citation type="journal article" date="2019" name="Int. J. Syst. Evol. Microbiol.">
        <title>The Global Catalogue of Microorganisms (GCM) 10K type strain sequencing project: providing services to taxonomists for standard genome sequencing and annotation.</title>
        <authorList>
            <consortium name="The Broad Institute Genomics Platform"/>
            <consortium name="The Broad Institute Genome Sequencing Center for Infectious Disease"/>
            <person name="Wu L."/>
            <person name="Ma J."/>
        </authorList>
    </citation>
    <scope>NUCLEOTIDE SEQUENCE [LARGE SCALE GENOMIC DNA]</scope>
    <source>
        <strain evidence="4">JCM 17983</strain>
    </source>
</reference>
<feature type="domain" description="Histidine kinase/HSP90-like ATPase" evidence="2">
    <location>
        <begin position="13"/>
        <end position="129"/>
    </location>
</feature>
<keyword evidence="1" id="KW-0418">Kinase</keyword>
<dbReference type="InterPro" id="IPR036890">
    <property type="entry name" value="HATPase_C_sf"/>
</dbReference>
<dbReference type="Gene3D" id="3.30.565.10">
    <property type="entry name" value="Histidine kinase-like ATPase, C-terminal domain"/>
    <property type="match status" value="1"/>
</dbReference>
<sequence>MSADGVHHRRLRVPATPECLEQVHALLADLLVDVDGVADADRTSFEIALAELVANVVEHAGAHGAVGLTVELGAGPADLTADLYDDGPPVDVDPGAAVLPDALAERGRGLALARAAVDDVSYALEAGTNHWSITRRRRA</sequence>
<name>A0ABP9EWD5_9PSEU</name>
<evidence type="ECO:0000313" key="3">
    <source>
        <dbReference type="EMBL" id="GAA4888482.1"/>
    </source>
</evidence>
<proteinExistence type="predicted"/>